<name>A0A5P1E924_ASPOF</name>
<dbReference type="Proteomes" id="UP000243459">
    <property type="component" value="Chromosome 7"/>
</dbReference>
<sequence length="124" mass="14012">MRRHASRSLSAVDSSWPSLVPRHPHDPNISRLRPLGIFFPSFYTGSQVEVKIKWVFFAQAISTQLEIIEKITVFIEKKILSFFLSSSSSSCFLLLGFEPVIGLQLRSKGVLALFGLNQLGSRRF</sequence>
<protein>
    <submittedName>
        <fullName evidence="1">Uncharacterized protein</fullName>
    </submittedName>
</protein>
<gene>
    <name evidence="1" type="ORF">A4U43_C07F3430</name>
</gene>
<organism evidence="1 2">
    <name type="scientific">Asparagus officinalis</name>
    <name type="common">Garden asparagus</name>
    <dbReference type="NCBI Taxonomy" id="4686"/>
    <lineage>
        <taxon>Eukaryota</taxon>
        <taxon>Viridiplantae</taxon>
        <taxon>Streptophyta</taxon>
        <taxon>Embryophyta</taxon>
        <taxon>Tracheophyta</taxon>
        <taxon>Spermatophyta</taxon>
        <taxon>Magnoliopsida</taxon>
        <taxon>Liliopsida</taxon>
        <taxon>Asparagales</taxon>
        <taxon>Asparagaceae</taxon>
        <taxon>Asparagoideae</taxon>
        <taxon>Asparagus</taxon>
    </lineage>
</organism>
<proteinExistence type="predicted"/>
<keyword evidence="2" id="KW-1185">Reference proteome</keyword>
<accession>A0A5P1E924</accession>
<evidence type="ECO:0000313" key="2">
    <source>
        <dbReference type="Proteomes" id="UP000243459"/>
    </source>
</evidence>
<reference evidence="2" key="1">
    <citation type="journal article" date="2017" name="Nat. Commun.">
        <title>The asparagus genome sheds light on the origin and evolution of a young Y chromosome.</title>
        <authorList>
            <person name="Harkess A."/>
            <person name="Zhou J."/>
            <person name="Xu C."/>
            <person name="Bowers J.E."/>
            <person name="Van der Hulst R."/>
            <person name="Ayyampalayam S."/>
            <person name="Mercati F."/>
            <person name="Riccardi P."/>
            <person name="McKain M.R."/>
            <person name="Kakrana A."/>
            <person name="Tang H."/>
            <person name="Ray J."/>
            <person name="Groenendijk J."/>
            <person name="Arikit S."/>
            <person name="Mathioni S.M."/>
            <person name="Nakano M."/>
            <person name="Shan H."/>
            <person name="Telgmann-Rauber A."/>
            <person name="Kanno A."/>
            <person name="Yue Z."/>
            <person name="Chen H."/>
            <person name="Li W."/>
            <person name="Chen Y."/>
            <person name="Xu X."/>
            <person name="Zhang Y."/>
            <person name="Luo S."/>
            <person name="Chen H."/>
            <person name="Gao J."/>
            <person name="Mao Z."/>
            <person name="Pires J.C."/>
            <person name="Luo M."/>
            <person name="Kudrna D."/>
            <person name="Wing R.A."/>
            <person name="Meyers B.C."/>
            <person name="Yi K."/>
            <person name="Kong H."/>
            <person name="Lavrijsen P."/>
            <person name="Sunseri F."/>
            <person name="Falavigna A."/>
            <person name="Ye Y."/>
            <person name="Leebens-Mack J.H."/>
            <person name="Chen G."/>
        </authorList>
    </citation>
    <scope>NUCLEOTIDE SEQUENCE [LARGE SCALE GENOMIC DNA]</scope>
    <source>
        <strain evidence="2">cv. DH0086</strain>
    </source>
</reference>
<dbReference type="AlphaFoldDB" id="A0A5P1E924"/>
<dbReference type="EMBL" id="CM007387">
    <property type="protein sequence ID" value="ONK62395.1"/>
    <property type="molecule type" value="Genomic_DNA"/>
</dbReference>
<evidence type="ECO:0000313" key="1">
    <source>
        <dbReference type="EMBL" id="ONK62395.1"/>
    </source>
</evidence>
<dbReference type="Gramene" id="ONK62395">
    <property type="protein sequence ID" value="ONK62395"/>
    <property type="gene ID" value="A4U43_C07F3430"/>
</dbReference>